<dbReference type="FunFam" id="3.10.20.810:FF:000001">
    <property type="entry name" value="Histidine biosynthesis bifunctional protein HisIE"/>
    <property type="match status" value="1"/>
</dbReference>
<comment type="function">
    <text evidence="11">Catalyzes the hydrolysis of the adenine ring of phosphoribosyl-AMP.</text>
</comment>
<evidence type="ECO:0000256" key="11">
    <source>
        <dbReference type="HAMAP-Rule" id="MF_01021"/>
    </source>
</evidence>
<comment type="catalytic activity">
    <reaction evidence="1 11">
        <text>1-(5-phospho-beta-D-ribosyl)-5'-AMP + H2O = 1-(5-phospho-beta-D-ribosyl)-5-[(5-phospho-beta-D-ribosylamino)methylideneamino]imidazole-4-carboxamide</text>
        <dbReference type="Rhea" id="RHEA:20049"/>
        <dbReference type="ChEBI" id="CHEBI:15377"/>
        <dbReference type="ChEBI" id="CHEBI:58435"/>
        <dbReference type="ChEBI" id="CHEBI:59457"/>
        <dbReference type="EC" id="3.5.4.19"/>
    </reaction>
</comment>
<comment type="catalytic activity">
    <reaction evidence="2">
        <text>1-(5-phospho-beta-D-ribosyl)-ATP + H2O = 1-(5-phospho-beta-D-ribosyl)-5'-AMP + diphosphate + H(+)</text>
        <dbReference type="Rhea" id="RHEA:22828"/>
        <dbReference type="ChEBI" id="CHEBI:15377"/>
        <dbReference type="ChEBI" id="CHEBI:15378"/>
        <dbReference type="ChEBI" id="CHEBI:33019"/>
        <dbReference type="ChEBI" id="CHEBI:59457"/>
        <dbReference type="ChEBI" id="CHEBI:73183"/>
        <dbReference type="EC" id="3.6.1.31"/>
    </reaction>
</comment>
<dbReference type="SUPFAM" id="SSF141734">
    <property type="entry name" value="HisI-like"/>
    <property type="match status" value="1"/>
</dbReference>
<dbReference type="InterPro" id="IPR026660">
    <property type="entry name" value="PRA-CH"/>
</dbReference>
<dbReference type="Gene3D" id="3.10.20.810">
    <property type="entry name" value="Phosphoribosyl-AMP cyclohydrolase"/>
    <property type="match status" value="1"/>
</dbReference>
<evidence type="ECO:0000256" key="4">
    <source>
        <dbReference type="ARBA" id="ARBA00005204"/>
    </source>
</evidence>
<evidence type="ECO:0000256" key="1">
    <source>
        <dbReference type="ARBA" id="ARBA00000024"/>
    </source>
</evidence>
<comment type="cofactor">
    <cofactor evidence="11">
        <name>Zn(2+)</name>
        <dbReference type="ChEBI" id="CHEBI:29105"/>
    </cofactor>
    <text evidence="11">Binds 1 zinc ion per subunit.</text>
</comment>
<keyword evidence="14" id="KW-1185">Reference proteome</keyword>
<evidence type="ECO:0000256" key="6">
    <source>
        <dbReference type="ARBA" id="ARBA00008299"/>
    </source>
</evidence>
<dbReference type="EMBL" id="AONB01000001">
    <property type="protein sequence ID" value="EXJ12672.1"/>
    <property type="molecule type" value="Genomic_DNA"/>
</dbReference>
<evidence type="ECO:0000256" key="3">
    <source>
        <dbReference type="ARBA" id="ARBA00005169"/>
    </source>
</evidence>
<dbReference type="UniPathway" id="UPA00031">
    <property type="reaction ID" value="UER00008"/>
</dbReference>
<evidence type="ECO:0000259" key="12">
    <source>
        <dbReference type="Pfam" id="PF01502"/>
    </source>
</evidence>
<feature type="binding site" evidence="11">
    <location>
        <position position="96"/>
    </location>
    <ligand>
        <name>Mg(2+)</name>
        <dbReference type="ChEBI" id="CHEBI:18420"/>
    </ligand>
</feature>
<keyword evidence="8 11" id="KW-0028">Amino-acid biosynthesis</keyword>
<dbReference type="OrthoDB" id="9795769at2"/>
<evidence type="ECO:0000256" key="9">
    <source>
        <dbReference type="ARBA" id="ARBA00022801"/>
    </source>
</evidence>
<reference evidence="14" key="1">
    <citation type="submission" date="2012-11" db="EMBL/GenBank/DDBJ databases">
        <authorList>
            <person name="Singh A."/>
            <person name="Pinnaka A.K."/>
            <person name="Vaidya B."/>
        </authorList>
    </citation>
    <scope>NUCLEOTIDE SEQUENCE [LARGE SCALE GENOMIC DNA]</scope>
    <source>
        <strain evidence="14">AK23</strain>
    </source>
</reference>
<dbReference type="HAMAP" id="MF_01021">
    <property type="entry name" value="HisI"/>
    <property type="match status" value="1"/>
</dbReference>
<evidence type="ECO:0000256" key="10">
    <source>
        <dbReference type="ARBA" id="ARBA00023102"/>
    </source>
</evidence>
<dbReference type="NCBIfam" id="NF000768">
    <property type="entry name" value="PRK00051.1"/>
    <property type="match status" value="1"/>
</dbReference>
<sequence>MTIWQTLEEADQSDSFPLEDILSAIPWNQDGLIAAIAQENDTKDMLMLAWMNKEALIETLSTRQVCYWSRSRQSLWRKGETSGHVQHLIDARFDCDGDALLLIVNQQGAACHTGRPNCFYNAIRGEQIVVTCSKPNNV</sequence>
<evidence type="ECO:0000256" key="8">
    <source>
        <dbReference type="ARBA" id="ARBA00022605"/>
    </source>
</evidence>
<dbReference type="GO" id="GO:0000287">
    <property type="term" value="F:magnesium ion binding"/>
    <property type="evidence" value="ECO:0007669"/>
    <property type="project" value="UniProtKB-UniRule"/>
</dbReference>
<dbReference type="Pfam" id="PF01502">
    <property type="entry name" value="PRA-CH"/>
    <property type="match status" value="1"/>
</dbReference>
<feature type="binding site" evidence="11">
    <location>
        <position position="94"/>
    </location>
    <ligand>
        <name>Mg(2+)</name>
        <dbReference type="ChEBI" id="CHEBI:18420"/>
    </ligand>
</feature>
<comment type="pathway">
    <text evidence="3 11">Amino-acid biosynthesis; L-histidine biosynthesis; L-histidine from 5-phospho-alpha-D-ribose 1-diphosphate: step 3/9.</text>
</comment>
<protein>
    <recommendedName>
        <fullName evidence="11">Phosphoribosyl-AMP cyclohydrolase</fullName>
        <shortName evidence="11">PRA-CH</shortName>
        <ecNumber evidence="11">3.5.4.19</ecNumber>
    </recommendedName>
</protein>
<keyword evidence="10 11" id="KW-0368">Histidine biosynthesis</keyword>
<evidence type="ECO:0000313" key="13">
    <source>
        <dbReference type="EMBL" id="EXJ12672.1"/>
    </source>
</evidence>
<dbReference type="GO" id="GO:0004636">
    <property type="term" value="F:phosphoribosyl-ATP diphosphatase activity"/>
    <property type="evidence" value="ECO:0007669"/>
    <property type="project" value="UniProtKB-EC"/>
</dbReference>
<comment type="pathway">
    <text evidence="4">Amino-acid biosynthesis; L-histidine biosynthesis; L-histidine from 5-phospho-alpha-D-ribose 1-diphosphate: step 2/9.</text>
</comment>
<dbReference type="GO" id="GO:0008270">
    <property type="term" value="F:zinc ion binding"/>
    <property type="evidence" value="ECO:0007669"/>
    <property type="project" value="UniProtKB-UniRule"/>
</dbReference>
<accession>W9V9B9</accession>
<feature type="binding site" evidence="11">
    <location>
        <position position="111"/>
    </location>
    <ligand>
        <name>Zn(2+)</name>
        <dbReference type="ChEBI" id="CHEBI:29105"/>
        <note>ligand shared between dimeric partners</note>
    </ligand>
</feature>
<name>W9V9B9_9GAMM</name>
<dbReference type="GO" id="GO:0005737">
    <property type="term" value="C:cytoplasm"/>
    <property type="evidence" value="ECO:0007669"/>
    <property type="project" value="UniProtKB-SubCell"/>
</dbReference>
<dbReference type="PATRIC" id="fig|1229521.3.peg.14"/>
<proteinExistence type="inferred from homology"/>
<reference evidence="13 14" key="2">
    <citation type="journal article" date="2015" name="Syst. Appl. Microbiol.">
        <title>Nitrincola nitratireducens sp. nov. isolated from a haloalkaline crater lake.</title>
        <authorList>
            <person name="Singh A."/>
            <person name="Vaidya B."/>
            <person name="Tanuku N.R."/>
            <person name="Pinnaka A.K."/>
        </authorList>
    </citation>
    <scope>NUCLEOTIDE SEQUENCE [LARGE SCALE GENOMIC DNA]</scope>
    <source>
        <strain evidence="13 14">AK23</strain>
    </source>
</reference>
<comment type="similarity">
    <text evidence="6">In the N-terminal section; belongs to the PRA-CH family.</text>
</comment>
<keyword evidence="9 11" id="KW-0378">Hydrolase</keyword>
<organism evidence="13 14">
    <name type="scientific">Nitrincola nitratireducens</name>
    <dbReference type="NCBI Taxonomy" id="1229521"/>
    <lineage>
        <taxon>Bacteria</taxon>
        <taxon>Pseudomonadati</taxon>
        <taxon>Pseudomonadota</taxon>
        <taxon>Gammaproteobacteria</taxon>
        <taxon>Oceanospirillales</taxon>
        <taxon>Oceanospirillaceae</taxon>
        <taxon>Nitrincola</taxon>
    </lineage>
</organism>
<dbReference type="GO" id="GO:0004635">
    <property type="term" value="F:phosphoribosyl-AMP cyclohydrolase activity"/>
    <property type="evidence" value="ECO:0007669"/>
    <property type="project" value="UniProtKB-UniRule"/>
</dbReference>
<comment type="similarity">
    <text evidence="5">In the C-terminal section; belongs to the PRA-PH family.</text>
</comment>
<keyword evidence="11" id="KW-0862">Zinc</keyword>
<dbReference type="InterPro" id="IPR038019">
    <property type="entry name" value="PRib_AMP_CycHydrolase_sf"/>
</dbReference>
<dbReference type="EC" id="3.5.4.19" evidence="11"/>
<dbReference type="PANTHER" id="PTHR42945:SF1">
    <property type="entry name" value="HISTIDINE BIOSYNTHESIS BIFUNCTIONAL PROTEIN HIS7"/>
    <property type="match status" value="1"/>
</dbReference>
<evidence type="ECO:0000313" key="14">
    <source>
        <dbReference type="Proteomes" id="UP000019464"/>
    </source>
</evidence>
<feature type="binding site" evidence="11">
    <location>
        <position position="118"/>
    </location>
    <ligand>
        <name>Zn(2+)</name>
        <dbReference type="ChEBI" id="CHEBI:29105"/>
        <note>ligand shared between dimeric partners</note>
    </ligand>
</feature>
<keyword evidence="7 11" id="KW-0963">Cytoplasm</keyword>
<dbReference type="PANTHER" id="PTHR42945">
    <property type="entry name" value="HISTIDINE BIOSYNTHESIS BIFUNCTIONAL PROTEIN"/>
    <property type="match status" value="1"/>
</dbReference>
<comment type="cofactor">
    <cofactor evidence="11">
        <name>Mg(2+)</name>
        <dbReference type="ChEBI" id="CHEBI:18420"/>
    </cofactor>
    <text evidence="11">Binds 1 Mg(2+) ion per subunit.</text>
</comment>
<evidence type="ECO:0000256" key="7">
    <source>
        <dbReference type="ARBA" id="ARBA00022490"/>
    </source>
</evidence>
<dbReference type="InterPro" id="IPR002496">
    <property type="entry name" value="PRib_AMP_CycHydrolase_dom"/>
</dbReference>
<feature type="binding site" evidence="11">
    <location>
        <position position="98"/>
    </location>
    <ligand>
        <name>Mg(2+)</name>
        <dbReference type="ChEBI" id="CHEBI:18420"/>
    </ligand>
</feature>
<dbReference type="STRING" id="1229521.D791_00012"/>
<dbReference type="RefSeq" id="WP_036506253.1">
    <property type="nucleotide sequence ID" value="NZ_AONB01000001.1"/>
</dbReference>
<feature type="binding site" evidence="11">
    <location>
        <position position="95"/>
    </location>
    <ligand>
        <name>Zn(2+)</name>
        <dbReference type="ChEBI" id="CHEBI:29105"/>
        <note>ligand shared between dimeric partners</note>
    </ligand>
</feature>
<keyword evidence="11" id="KW-0479">Metal-binding</keyword>
<comment type="subunit">
    <text evidence="11">Homodimer.</text>
</comment>
<dbReference type="Proteomes" id="UP000019464">
    <property type="component" value="Unassembled WGS sequence"/>
</dbReference>
<keyword evidence="11" id="KW-0460">Magnesium</keyword>
<comment type="subcellular location">
    <subcellularLocation>
        <location evidence="11">Cytoplasm</location>
    </subcellularLocation>
</comment>
<comment type="similarity">
    <text evidence="11">Belongs to the PRA-CH family.</text>
</comment>
<gene>
    <name evidence="11" type="primary">hisI</name>
    <name evidence="13" type="ORF">D791_00012</name>
</gene>
<evidence type="ECO:0000256" key="2">
    <source>
        <dbReference type="ARBA" id="ARBA00001460"/>
    </source>
</evidence>
<feature type="domain" description="Phosphoribosyl-AMP cyclohydrolase" evidence="12">
    <location>
        <begin position="47"/>
        <end position="120"/>
    </location>
</feature>
<dbReference type="AlphaFoldDB" id="W9V9B9"/>
<comment type="caution">
    <text evidence="13">The sequence shown here is derived from an EMBL/GenBank/DDBJ whole genome shotgun (WGS) entry which is preliminary data.</text>
</comment>
<evidence type="ECO:0000256" key="5">
    <source>
        <dbReference type="ARBA" id="ARBA00007731"/>
    </source>
</evidence>
<dbReference type="GO" id="GO:0000105">
    <property type="term" value="P:L-histidine biosynthetic process"/>
    <property type="evidence" value="ECO:0007669"/>
    <property type="project" value="UniProtKB-UniRule"/>
</dbReference>